<dbReference type="SMART" id="SM00060">
    <property type="entry name" value="FN3"/>
    <property type="match status" value="1"/>
</dbReference>
<feature type="signal peptide" evidence="1">
    <location>
        <begin position="1"/>
        <end position="19"/>
    </location>
</feature>
<dbReference type="InterPro" id="IPR036116">
    <property type="entry name" value="FN3_sf"/>
</dbReference>
<dbReference type="NCBIfam" id="TIGR04183">
    <property type="entry name" value="Por_Secre_tail"/>
    <property type="match status" value="1"/>
</dbReference>
<organism evidence="3 4">
    <name type="scientific">Thermoflexibacter ruber</name>
    <dbReference type="NCBI Taxonomy" id="1003"/>
    <lineage>
        <taxon>Bacteria</taxon>
        <taxon>Pseudomonadati</taxon>
        <taxon>Bacteroidota</taxon>
        <taxon>Cytophagia</taxon>
        <taxon>Cytophagales</taxon>
        <taxon>Thermoflexibacteraceae</taxon>
        <taxon>Thermoflexibacter</taxon>
    </lineage>
</organism>
<dbReference type="Pfam" id="PF21910">
    <property type="entry name" value="GH85_C"/>
    <property type="match status" value="1"/>
</dbReference>
<dbReference type="EMBL" id="FONY01000016">
    <property type="protein sequence ID" value="SFF11452.1"/>
    <property type="molecule type" value="Genomic_DNA"/>
</dbReference>
<dbReference type="SUPFAM" id="SSF49265">
    <property type="entry name" value="Fibronectin type III"/>
    <property type="match status" value="1"/>
</dbReference>
<dbReference type="CDD" id="cd00063">
    <property type="entry name" value="FN3"/>
    <property type="match status" value="1"/>
</dbReference>
<reference evidence="3 4" key="1">
    <citation type="submission" date="2016-10" db="EMBL/GenBank/DDBJ databases">
        <authorList>
            <person name="de Groot N.N."/>
        </authorList>
    </citation>
    <scope>NUCLEOTIDE SEQUENCE [LARGE SCALE GENOMIC DNA]</scope>
    <source>
        <strain>GEY</strain>
        <strain evidence="4">DSM 9560</strain>
    </source>
</reference>
<evidence type="ECO:0000313" key="4">
    <source>
        <dbReference type="Proteomes" id="UP000199513"/>
    </source>
</evidence>
<keyword evidence="4" id="KW-1185">Reference proteome</keyword>
<dbReference type="InterPro" id="IPR003961">
    <property type="entry name" value="FN3_dom"/>
</dbReference>
<dbReference type="InterPro" id="IPR054110">
    <property type="entry name" value="EndoD-like_D2"/>
</dbReference>
<dbReference type="Pfam" id="PF18962">
    <property type="entry name" value="Por_Secre_tail"/>
    <property type="match status" value="1"/>
</dbReference>
<sequence>MKKLIFSSLLLLISCWALAQFNVNISAGATANVTITNAGTVRTFTANAVGANVQIADIIAAYTGGVTEVRILTGTTGGSENGNITLSNAIDYNGIGLGKTLTLIAHSNISIINPITDGMVGGDLLNLNLTGNGTLPTGTNAGVRITTTVITNGGNITIVGTQSAPGAKGVDIPSGTILTGGGFLNITGTANGVNAGVNTCDGIDIQSTSTNTNGGAIVLNGTSSNINGNNGVQIDSPLNSGTGAISITGVSNGNATGVVNTLGSITTTSGSVTITGTANSTLLTAVPQVFASGVSIVQPITTGSGNINIVGTSAANAPAFFNATAIGNGTVTSASGNITIQGTNTNNNVAATLALGIRILQAITTTSGKLTFTAQTNANASAFSLGFVTAPIASSGSITSTSGELTIVGKANNTSGGRGVLTERPINVGAGKITITGENSGNAEAVLITSTLTSSNDITLNGLAKLVGGIFFNDAILIGATANVFSTGGKITLNGECLGSGSGVTNFSSISNTTGDIIINGITRGTNNFGRGITMVAPLVTTTGKISLTGYSDNFFPGIATFAAITTSGGDVTLDGKATNPTVTGGALPFGTEIQQPINTGAGKITIKGENNAGVPACIIWQSASLTTTSGNIEITGFAKSISGIGRAVDIRVPITTGSGNVSIIGESDSDYPGSSLFSSITSTSGSFFLKGINKNTTTNSTVAYGIEFFSSITTGGNGSITIQGENNANASAVYSLSSASISTVNGNIHVKGLNKNVSNTNFLSFGVLIGGNVNITGSGSIVLEGENSSNIAAIRVTGATPIATNTGNILIKGKNNNTAASGAIGVGISQPLQSALGSISIEGESNSPGTSIGITSPISTTIGNILIKGQAKNTTTMNGSGIIIASPISSTQGNITIEGEINAGNTASAIETFIGGTGSIISTSGNIFLKGIAKGTGRKGITISKNITSQTGKITLMGESEGAGGSDSWGINLLSDGTQAIATTGNGGDITLNGIVKNADGGKGVALMNMPITTTTGKINITGETAGQADAVHIDFNSGLVSTGGDISIDGKCTNPISGAGVRANGAINAGSGKITIIGENNADNIEAVRVANALNNTNADISISGRAKNPNNTVAGVRITAPINASRHLNIIGASPNNGILSLQRLQAVGNINLLTERGGLRVEDVIQSIAGGSIDICVAVGGNLAVTGVAGGLSISTTNNANINITNGTGTLSVGNPMANVRGLIANGGNIVPEGVYPNTIFGNIRIKGSVGIQTFNPLFTTNLNGFTFILNLDACVPMVKWASTLTTANFDIANFPTGTSIRSVSRLNDTQVRIVMNFTGDDIDFDFPLAQLIAKASAFTPLSNDVAFATPVRASQILAPVIRGRAGSQSIRLEWASVTGAVNYEVYSLTAGQAQQLIGTTSDTVFTVTGLRNATTYFFKVIAVSKNGFKSDFSNTVELRPSIILGTDEETENRIFKVYPNPSNGNFYLQANELKGKNATLTITDLSGRVIYQRNWQIVGSMESQVELNLAEGIYLLQLDTEKENFKRKLLIER</sequence>
<feature type="domain" description="Fibronectin type-III" evidence="2">
    <location>
        <begin position="1360"/>
        <end position="1448"/>
    </location>
</feature>
<dbReference type="OrthoDB" id="921154at2"/>
<dbReference type="InterPro" id="IPR026444">
    <property type="entry name" value="Secre_tail"/>
</dbReference>
<accession>A0A1I2G1N2</accession>
<proteinExistence type="predicted"/>
<dbReference type="PROSITE" id="PS50853">
    <property type="entry name" value="FN3"/>
    <property type="match status" value="1"/>
</dbReference>
<dbReference type="PROSITE" id="PS51257">
    <property type="entry name" value="PROKAR_LIPOPROTEIN"/>
    <property type="match status" value="1"/>
</dbReference>
<evidence type="ECO:0000256" key="1">
    <source>
        <dbReference type="SAM" id="SignalP"/>
    </source>
</evidence>
<protein>
    <submittedName>
        <fullName evidence="3">Por secretion system C-terminal sorting domain-containing protein</fullName>
    </submittedName>
</protein>
<dbReference type="RefSeq" id="WP_091544847.1">
    <property type="nucleotide sequence ID" value="NZ_FONY01000016.1"/>
</dbReference>
<dbReference type="STRING" id="1003.SAMN04488541_101648"/>
<keyword evidence="1" id="KW-0732">Signal</keyword>
<gene>
    <name evidence="3" type="ORF">SAMN04488541_101648</name>
</gene>
<evidence type="ECO:0000313" key="3">
    <source>
        <dbReference type="EMBL" id="SFF11452.1"/>
    </source>
</evidence>
<evidence type="ECO:0000259" key="2">
    <source>
        <dbReference type="PROSITE" id="PS50853"/>
    </source>
</evidence>
<dbReference type="Gene3D" id="2.60.40.10">
    <property type="entry name" value="Immunoglobulins"/>
    <property type="match status" value="1"/>
</dbReference>
<dbReference type="Proteomes" id="UP000199513">
    <property type="component" value="Unassembled WGS sequence"/>
</dbReference>
<feature type="chain" id="PRO_5011670007" evidence="1">
    <location>
        <begin position="20"/>
        <end position="1538"/>
    </location>
</feature>
<name>A0A1I2G1N2_9BACT</name>
<dbReference type="InterPro" id="IPR013783">
    <property type="entry name" value="Ig-like_fold"/>
</dbReference>